<dbReference type="AlphaFoldDB" id="A0A8X6YLV6"/>
<accession>A0A8X6YLV6</accession>
<feature type="domain" description="DUF382" evidence="2">
    <location>
        <begin position="82"/>
        <end position="159"/>
    </location>
</feature>
<dbReference type="GO" id="GO:0005634">
    <property type="term" value="C:nucleus"/>
    <property type="evidence" value="ECO:0007669"/>
    <property type="project" value="InterPro"/>
</dbReference>
<protein>
    <recommendedName>
        <fullName evidence="2">DUF382 domain-containing protein</fullName>
    </recommendedName>
</protein>
<evidence type="ECO:0000256" key="1">
    <source>
        <dbReference type="SAM" id="MobiDB-lite"/>
    </source>
</evidence>
<organism evidence="3 4">
    <name type="scientific">Trichonephila inaurata madagascariensis</name>
    <dbReference type="NCBI Taxonomy" id="2747483"/>
    <lineage>
        <taxon>Eukaryota</taxon>
        <taxon>Metazoa</taxon>
        <taxon>Ecdysozoa</taxon>
        <taxon>Arthropoda</taxon>
        <taxon>Chelicerata</taxon>
        <taxon>Arachnida</taxon>
        <taxon>Araneae</taxon>
        <taxon>Araneomorphae</taxon>
        <taxon>Entelegynae</taxon>
        <taxon>Araneoidea</taxon>
        <taxon>Nephilidae</taxon>
        <taxon>Trichonephila</taxon>
        <taxon>Trichonephila inaurata</taxon>
    </lineage>
</organism>
<dbReference type="InterPro" id="IPR007180">
    <property type="entry name" value="DUF382"/>
</dbReference>
<feature type="compositionally biased region" description="Basic and acidic residues" evidence="1">
    <location>
        <begin position="39"/>
        <end position="51"/>
    </location>
</feature>
<feature type="compositionally biased region" description="Acidic residues" evidence="1">
    <location>
        <begin position="29"/>
        <end position="38"/>
    </location>
</feature>
<dbReference type="Pfam" id="PF04037">
    <property type="entry name" value="DUF382"/>
    <property type="match status" value="1"/>
</dbReference>
<evidence type="ECO:0000313" key="4">
    <source>
        <dbReference type="Proteomes" id="UP000886998"/>
    </source>
</evidence>
<dbReference type="Proteomes" id="UP000886998">
    <property type="component" value="Unassembled WGS sequence"/>
</dbReference>
<feature type="region of interest" description="Disordered" evidence="1">
    <location>
        <begin position="1"/>
        <end position="53"/>
    </location>
</feature>
<proteinExistence type="predicted"/>
<name>A0A8X6YLV6_9ARAC</name>
<gene>
    <name evidence="3" type="ORF">TNIN_469041</name>
</gene>
<dbReference type="EMBL" id="BMAV01019920">
    <property type="protein sequence ID" value="GFY73215.1"/>
    <property type="molecule type" value="Genomic_DNA"/>
</dbReference>
<comment type="caution">
    <text evidence="3">The sequence shown here is derived from an EMBL/GenBank/DDBJ whole genome shotgun (WGS) entry which is preliminary data.</text>
</comment>
<reference evidence="3" key="1">
    <citation type="submission" date="2020-08" db="EMBL/GenBank/DDBJ databases">
        <title>Multicomponent nature underlies the extraordinary mechanical properties of spider dragline silk.</title>
        <authorList>
            <person name="Kono N."/>
            <person name="Nakamura H."/>
            <person name="Mori M."/>
            <person name="Yoshida Y."/>
            <person name="Ohtoshi R."/>
            <person name="Malay A.D."/>
            <person name="Moran D.A.P."/>
            <person name="Tomita M."/>
            <person name="Numata K."/>
            <person name="Arakawa K."/>
        </authorList>
    </citation>
    <scope>NUCLEOTIDE SEQUENCE</scope>
</reference>
<dbReference type="OrthoDB" id="10260794at2759"/>
<sequence length="201" mass="23615">MLRADPDATAQSVAVEEEKGLSKVPLISSEDETYEEKEETPIDERKNKAKGDVNPVILNKERVDLDDDEIKEEKPKLPKRKLKKHWSFKREHSLDKRGREKNLLGNCQDFIKRIGIVKVRQLLRKRENRKTTKVKMRKRVRIKLNKSEAELQKRQKCSFQRRGELSDHSGDKAEPSAFWDRRKRSSPPGWPWKRLGVNPDP</sequence>
<evidence type="ECO:0000259" key="2">
    <source>
        <dbReference type="Pfam" id="PF04037"/>
    </source>
</evidence>
<feature type="compositionally biased region" description="Basic and acidic residues" evidence="1">
    <location>
        <begin position="161"/>
        <end position="174"/>
    </location>
</feature>
<feature type="region of interest" description="Disordered" evidence="1">
    <location>
        <begin position="153"/>
        <end position="201"/>
    </location>
</feature>
<keyword evidence="4" id="KW-1185">Reference proteome</keyword>
<evidence type="ECO:0000313" key="3">
    <source>
        <dbReference type="EMBL" id="GFY73215.1"/>
    </source>
</evidence>